<dbReference type="GO" id="GO:0008270">
    <property type="term" value="F:zinc ion binding"/>
    <property type="evidence" value="ECO:0007669"/>
    <property type="project" value="TreeGrafter"/>
</dbReference>
<evidence type="ECO:0000313" key="9">
    <source>
        <dbReference type="Proteomes" id="UP000009168"/>
    </source>
</evidence>
<keyword evidence="3" id="KW-0479">Metal-binding</keyword>
<evidence type="ECO:0000256" key="2">
    <source>
        <dbReference type="ARBA" id="ARBA00005975"/>
    </source>
</evidence>
<dbReference type="PANTHER" id="PTHR23292">
    <property type="entry name" value="LIPOPOLYSACCHARIDE-INDUCED TUMOR NECROSIS FACTOR-ALPHA FACTOR"/>
    <property type="match status" value="1"/>
</dbReference>
<accession>Q240K9</accession>
<gene>
    <name evidence="8" type="ORF">TTHERM_00989400</name>
</gene>
<dbReference type="OrthoDB" id="5599753at2759"/>
<dbReference type="PANTHER" id="PTHR23292:SF6">
    <property type="entry name" value="FI16602P1-RELATED"/>
    <property type="match status" value="1"/>
</dbReference>
<sequence length="114" mass="12339">MNNNTYQQLPPPPPSQNQGYQPPMMVAPQPIQIGLPKNASSSTGPTTIQCPQCNQIGVTVVQSKVGSGTLCCSLILLLTTFCCCIPFLNQNCQDKVHTCSNCQAQVGRHEYKIC</sequence>
<evidence type="ECO:0000256" key="1">
    <source>
        <dbReference type="ARBA" id="ARBA00004170"/>
    </source>
</evidence>
<dbReference type="EMBL" id="GG662546">
    <property type="protein sequence ID" value="EAS02199.1"/>
    <property type="molecule type" value="Genomic_DNA"/>
</dbReference>
<dbReference type="GO" id="GO:0016020">
    <property type="term" value="C:membrane"/>
    <property type="evidence" value="ECO:0007669"/>
    <property type="project" value="UniProtKB-SubCell"/>
</dbReference>
<keyword evidence="9" id="KW-1185">Reference proteome</keyword>
<dbReference type="Pfam" id="PF10601">
    <property type="entry name" value="zf-LITAF-like"/>
    <property type="match status" value="1"/>
</dbReference>
<dbReference type="SMART" id="SM00714">
    <property type="entry name" value="LITAF"/>
    <property type="match status" value="1"/>
</dbReference>
<dbReference type="AlphaFoldDB" id="Q240K9"/>
<dbReference type="InterPro" id="IPR037519">
    <property type="entry name" value="LITAF_fam"/>
</dbReference>
<keyword evidence="4" id="KW-0862">Zinc</keyword>
<protein>
    <submittedName>
        <fullName evidence="8">LITAF-like zinc ribbon domain protein</fullName>
    </submittedName>
</protein>
<dbReference type="InterPro" id="IPR006629">
    <property type="entry name" value="LITAF"/>
</dbReference>
<dbReference type="GeneID" id="7828036"/>
<dbReference type="InParanoid" id="Q240K9"/>
<organism evidence="8 9">
    <name type="scientific">Tetrahymena thermophila (strain SB210)</name>
    <dbReference type="NCBI Taxonomy" id="312017"/>
    <lineage>
        <taxon>Eukaryota</taxon>
        <taxon>Sar</taxon>
        <taxon>Alveolata</taxon>
        <taxon>Ciliophora</taxon>
        <taxon>Intramacronucleata</taxon>
        <taxon>Oligohymenophorea</taxon>
        <taxon>Hymenostomatida</taxon>
        <taxon>Tetrahymenina</taxon>
        <taxon>Tetrahymenidae</taxon>
        <taxon>Tetrahymena</taxon>
    </lineage>
</organism>
<evidence type="ECO:0000256" key="4">
    <source>
        <dbReference type="ARBA" id="ARBA00022833"/>
    </source>
</evidence>
<evidence type="ECO:0000256" key="5">
    <source>
        <dbReference type="ARBA" id="ARBA00023136"/>
    </source>
</evidence>
<name>Q240K9_TETTS</name>
<comment type="subcellular location">
    <subcellularLocation>
        <location evidence="1">Membrane</location>
        <topology evidence="1">Peripheral membrane protein</topology>
    </subcellularLocation>
</comment>
<dbReference type="PROSITE" id="PS51837">
    <property type="entry name" value="LITAF"/>
    <property type="match status" value="1"/>
</dbReference>
<evidence type="ECO:0000256" key="3">
    <source>
        <dbReference type="ARBA" id="ARBA00022723"/>
    </source>
</evidence>
<dbReference type="RefSeq" id="XP_001022444.1">
    <property type="nucleotide sequence ID" value="XM_001022444.2"/>
</dbReference>
<comment type="similarity">
    <text evidence="2">Belongs to the CDIP1/LITAF family.</text>
</comment>
<evidence type="ECO:0000256" key="6">
    <source>
        <dbReference type="SAM" id="MobiDB-lite"/>
    </source>
</evidence>
<reference evidence="9" key="1">
    <citation type="journal article" date="2006" name="PLoS Biol.">
        <title>Macronuclear genome sequence of the ciliate Tetrahymena thermophila, a model eukaryote.</title>
        <authorList>
            <person name="Eisen J.A."/>
            <person name="Coyne R.S."/>
            <person name="Wu M."/>
            <person name="Wu D."/>
            <person name="Thiagarajan M."/>
            <person name="Wortman J.R."/>
            <person name="Badger J.H."/>
            <person name="Ren Q."/>
            <person name="Amedeo P."/>
            <person name="Jones K.M."/>
            <person name="Tallon L.J."/>
            <person name="Delcher A.L."/>
            <person name="Salzberg S.L."/>
            <person name="Silva J.C."/>
            <person name="Haas B.J."/>
            <person name="Majoros W.H."/>
            <person name="Farzad M."/>
            <person name="Carlton J.M."/>
            <person name="Smith R.K. Jr."/>
            <person name="Garg J."/>
            <person name="Pearlman R.E."/>
            <person name="Karrer K.M."/>
            <person name="Sun L."/>
            <person name="Manning G."/>
            <person name="Elde N.C."/>
            <person name="Turkewitz A.P."/>
            <person name="Asai D.J."/>
            <person name="Wilkes D.E."/>
            <person name="Wang Y."/>
            <person name="Cai H."/>
            <person name="Collins K."/>
            <person name="Stewart B.A."/>
            <person name="Lee S.R."/>
            <person name="Wilamowska K."/>
            <person name="Weinberg Z."/>
            <person name="Ruzzo W.L."/>
            <person name="Wloga D."/>
            <person name="Gaertig J."/>
            <person name="Frankel J."/>
            <person name="Tsao C.-C."/>
            <person name="Gorovsky M.A."/>
            <person name="Keeling P.J."/>
            <person name="Waller R.F."/>
            <person name="Patron N.J."/>
            <person name="Cherry J.M."/>
            <person name="Stover N.A."/>
            <person name="Krieger C.J."/>
            <person name="del Toro C."/>
            <person name="Ryder H.F."/>
            <person name="Williamson S.C."/>
            <person name="Barbeau R.A."/>
            <person name="Hamilton E.P."/>
            <person name="Orias E."/>
        </authorList>
    </citation>
    <scope>NUCLEOTIDE SEQUENCE [LARGE SCALE GENOMIC DNA]</scope>
    <source>
        <strain evidence="9">SB210</strain>
    </source>
</reference>
<evidence type="ECO:0000259" key="7">
    <source>
        <dbReference type="PROSITE" id="PS51837"/>
    </source>
</evidence>
<feature type="region of interest" description="Disordered" evidence="6">
    <location>
        <begin position="1"/>
        <end position="23"/>
    </location>
</feature>
<dbReference type="Proteomes" id="UP000009168">
    <property type="component" value="Unassembled WGS sequence"/>
</dbReference>
<dbReference type="KEGG" id="tet:TTHERM_00989400"/>
<dbReference type="HOGENOM" id="CLU_095549_2_1_1"/>
<proteinExistence type="inferred from homology"/>
<keyword evidence="5" id="KW-0472">Membrane</keyword>
<feature type="domain" description="LITAF" evidence="7">
    <location>
        <begin position="29"/>
        <end position="111"/>
    </location>
</feature>
<evidence type="ECO:0000313" key="8">
    <source>
        <dbReference type="EMBL" id="EAS02199.1"/>
    </source>
</evidence>